<evidence type="ECO:0000313" key="1">
    <source>
        <dbReference type="EMBL" id="MDI9261056.1"/>
    </source>
</evidence>
<dbReference type="PANTHER" id="PTHR30121">
    <property type="entry name" value="UNCHARACTERIZED PROTEIN YJGR-RELATED"/>
    <property type="match status" value="1"/>
</dbReference>
<dbReference type="SUPFAM" id="SSF52540">
    <property type="entry name" value="P-loop containing nucleoside triphosphate hydrolases"/>
    <property type="match status" value="1"/>
</dbReference>
<dbReference type="Proteomes" id="UP001529245">
    <property type="component" value="Unassembled WGS sequence"/>
</dbReference>
<dbReference type="EMBL" id="JASGCB010000031">
    <property type="protein sequence ID" value="MDI9261056.1"/>
    <property type="molecule type" value="Genomic_DNA"/>
</dbReference>
<dbReference type="GO" id="GO:0005524">
    <property type="term" value="F:ATP binding"/>
    <property type="evidence" value="ECO:0007669"/>
    <property type="project" value="UniProtKB-KW"/>
</dbReference>
<gene>
    <name evidence="1" type="ORF">QID03_12895</name>
</gene>
<organism evidence="1 2">
    <name type="scientific">Alicyclobacillus sendaiensis PA2</name>
    <dbReference type="NCBI Taxonomy" id="3029425"/>
    <lineage>
        <taxon>Bacteria</taxon>
        <taxon>Bacillati</taxon>
        <taxon>Bacillota</taxon>
        <taxon>Bacilli</taxon>
        <taxon>Bacillales</taxon>
        <taxon>Alicyclobacillaceae</taxon>
        <taxon>Alicyclobacillus</taxon>
    </lineage>
</organism>
<protein>
    <submittedName>
        <fullName evidence="1">ATP-binding protein</fullName>
    </submittedName>
</protein>
<reference evidence="1 2" key="1">
    <citation type="submission" date="2023-04" db="EMBL/GenBank/DDBJ databases">
        <title>A. sendaiensis sub sp. chiapanensis a novel subspecie with specific adaptation in bacterial cell wall isolated from an active volcano.</title>
        <authorList>
            <person name="Alvarez Gutierrez P.E."/>
            <person name="Ortiz Cortes L.Y."/>
        </authorList>
    </citation>
    <scope>NUCLEOTIDE SEQUENCE [LARGE SCALE GENOMIC DNA]</scope>
    <source>
        <strain evidence="1 2">PA2</strain>
    </source>
</reference>
<dbReference type="Gene3D" id="3.40.50.300">
    <property type="entry name" value="P-loop containing nucleotide triphosphate hydrolases"/>
    <property type="match status" value="1"/>
</dbReference>
<sequence>MYVENGLVVDDQGRAYGVFVVSQQAGVSESMERAQISALERGLREVVGEWWVFSLALGLSPSAWDARLPRGTHPLWQAHRKEAETALQNELPFERKVYLVVPLDSVRILELGLSTIRQFGKTVTQDVWRGIRDALAVVWPTSEVTIDQLARWERERKRKAQAFSSFLPIRQATLREIEAWWRHGAYRGLIEPDSRLPKGLPKVVSASGVVHVAYPLQTLLQEAAFRERAFHLEGELPDGRKTYQTFFAMLRAPREIPADNPVGHEWIYAAELLDYPVDIALHVRVEDSRSALRHLSRKKGIAEAQLEEYESAGEEAPLELLEELDTTAELERNLRLAGSLVHVKMIVGLGAPDEDTLRQRAKRLVTDLGDIQLVQAPGDQQRFWQAFYPWGRGVQTAYEIPMDAGLFAAALPFATQGFGDPSGMLLGETNLGRPVFFDPRRPAQELDRPPSVLICGTLGSGKTVTTAYITAMLLAQGARVFVQDPKGHDYDGLAKLPNVRYRFLRMTPDEGTPINPCRLGVPGAERGVLDILLNDTTDPNVRDLRSILIGRAVSAMHKAGGKQDLWAIAEAIEALVRREKRPVYREQGELLLERLDALAKDALGRLLFAEDDGTTPRDYDLTVVATNGLTLPGANSTVWNEQERVSVALFYAAATMGLGYFSGLPKEVVKVLVLDEAWQLRRFPAGRDLVDRLLRVSRSLNIIPLMLMQNATDFEQFGESITGLFSWRFCMRQLSRSEVAASLRILNLPDDEAAEWEKTFGGFASGEAMAMDAEGRVARMQVILRPSWLKELLSTTPGAGRG</sequence>
<name>A0ABT6Y139_ALISE</name>
<comment type="caution">
    <text evidence="1">The sequence shown here is derived from an EMBL/GenBank/DDBJ whole genome shotgun (WGS) entry which is preliminary data.</text>
</comment>
<proteinExistence type="predicted"/>
<accession>A0ABT6Y139</accession>
<evidence type="ECO:0000313" key="2">
    <source>
        <dbReference type="Proteomes" id="UP001529245"/>
    </source>
</evidence>
<dbReference type="InterPro" id="IPR027417">
    <property type="entry name" value="P-loop_NTPase"/>
</dbReference>
<dbReference type="RefSeq" id="WP_283204464.1">
    <property type="nucleotide sequence ID" value="NZ_JASGCB010000031.1"/>
</dbReference>
<dbReference type="CDD" id="cd01127">
    <property type="entry name" value="TrwB_TraG_TraD_VirD4"/>
    <property type="match status" value="1"/>
</dbReference>
<keyword evidence="1" id="KW-0547">Nucleotide-binding</keyword>
<keyword evidence="2" id="KW-1185">Reference proteome</keyword>
<dbReference type="InterPro" id="IPR051162">
    <property type="entry name" value="T4SS_component"/>
</dbReference>
<dbReference type="PANTHER" id="PTHR30121:SF6">
    <property type="entry name" value="SLR6007 PROTEIN"/>
    <property type="match status" value="1"/>
</dbReference>
<keyword evidence="1" id="KW-0067">ATP-binding</keyword>
<dbReference type="Pfam" id="PF12846">
    <property type="entry name" value="AAA_10"/>
    <property type="match status" value="1"/>
</dbReference>